<feature type="domain" description="PepSY" evidence="1">
    <location>
        <begin position="49"/>
        <end position="99"/>
    </location>
</feature>
<accession>A0A0D6EXB8</accession>
<name>A0A0D6EXB8_9PROT</name>
<dbReference type="InterPro" id="IPR025711">
    <property type="entry name" value="PepSY"/>
</dbReference>
<dbReference type="Pfam" id="PF03413">
    <property type="entry name" value="PepSY"/>
    <property type="match status" value="1"/>
</dbReference>
<dbReference type="HOGENOM" id="CLU_2233339_0_0_4"/>
<protein>
    <recommendedName>
        <fullName evidence="1">PepSY domain-containing protein</fullName>
    </recommendedName>
</protein>
<sequence>MRKYLAILALVIVGVLVGAVLFYGNDYKDKDKPVIVDFKKHNEVMSGCMKTALAKHPGAIIGIQMETEDGRPIFDIDIQGADGKYWEIECDAESGAVIEDSINKD</sequence>
<dbReference type="RefSeq" id="WP_052734661.1">
    <property type="nucleotide sequence ID" value="NZ_LN827929.1"/>
</dbReference>
<dbReference type="STRING" id="1581557.BN1208_1219"/>
<dbReference type="Gene3D" id="3.10.450.40">
    <property type="match status" value="1"/>
</dbReference>
<dbReference type="Proteomes" id="UP000064007">
    <property type="component" value="Chromosome 1"/>
</dbReference>
<dbReference type="KEGG" id="mbat:BN1208_1219"/>
<gene>
    <name evidence="2" type="ORF">BN1208_1219</name>
</gene>
<dbReference type="AlphaFoldDB" id="A0A0D6EXB8"/>
<dbReference type="EMBL" id="LN827929">
    <property type="protein sequence ID" value="CEZ20099.1"/>
    <property type="molecule type" value="Genomic_DNA"/>
</dbReference>
<proteinExistence type="predicted"/>
<organism evidence="2 3">
    <name type="scientific">Candidatus Methylopumilus planktonicus</name>
    <dbReference type="NCBI Taxonomy" id="1581557"/>
    <lineage>
        <taxon>Bacteria</taxon>
        <taxon>Pseudomonadati</taxon>
        <taxon>Pseudomonadota</taxon>
        <taxon>Betaproteobacteria</taxon>
        <taxon>Nitrosomonadales</taxon>
        <taxon>Methylophilaceae</taxon>
        <taxon>Candidatus Methylopumilus</taxon>
    </lineage>
</organism>
<keyword evidence="3" id="KW-1185">Reference proteome</keyword>
<dbReference type="OrthoDB" id="8537216at2"/>
<evidence type="ECO:0000313" key="3">
    <source>
        <dbReference type="Proteomes" id="UP000064007"/>
    </source>
</evidence>
<evidence type="ECO:0000313" key="2">
    <source>
        <dbReference type="EMBL" id="CEZ20099.1"/>
    </source>
</evidence>
<reference evidence="3" key="1">
    <citation type="submission" date="2014-12" db="EMBL/GenBank/DDBJ databases">
        <authorList>
            <person name="Salcher M.M."/>
        </authorList>
    </citation>
    <scope>NUCLEOTIDE SEQUENCE [LARGE SCALE GENOMIC DNA]</scope>
    <source>
        <strain evidence="3">MMS-10A-171</strain>
    </source>
</reference>
<evidence type="ECO:0000259" key="1">
    <source>
        <dbReference type="Pfam" id="PF03413"/>
    </source>
</evidence>